<sequence length="30" mass="3312">MKLSLISALTLVYITLAAGWISYSHLVALY</sequence>
<accession>A0A840RX75</accession>
<protein>
    <submittedName>
        <fullName evidence="1">Uncharacterized protein</fullName>
    </submittedName>
</protein>
<reference evidence="1 2" key="1">
    <citation type="submission" date="2020-08" db="EMBL/GenBank/DDBJ databases">
        <title>Genomic Encyclopedia of Type Strains, Phase IV (KMG-IV): sequencing the most valuable type-strain genomes for metagenomic binning, comparative biology and taxonomic classification.</title>
        <authorList>
            <person name="Goeker M."/>
        </authorList>
    </citation>
    <scope>NUCLEOTIDE SEQUENCE [LARGE SCALE GENOMIC DNA]</scope>
    <source>
        <strain evidence="1 2">DSM 23240</strain>
    </source>
</reference>
<evidence type="ECO:0000313" key="2">
    <source>
        <dbReference type="Proteomes" id="UP000571084"/>
    </source>
</evidence>
<dbReference type="AlphaFoldDB" id="A0A840RX75"/>
<name>A0A840RX75_9BURK</name>
<proteinExistence type="predicted"/>
<keyword evidence="2" id="KW-1185">Reference proteome</keyword>
<comment type="caution">
    <text evidence="1">The sequence shown here is derived from an EMBL/GenBank/DDBJ whole genome shotgun (WGS) entry which is preliminary data.</text>
</comment>
<organism evidence="1 2">
    <name type="scientific">Glaciimonas immobilis</name>
    <dbReference type="NCBI Taxonomy" id="728004"/>
    <lineage>
        <taxon>Bacteria</taxon>
        <taxon>Pseudomonadati</taxon>
        <taxon>Pseudomonadota</taxon>
        <taxon>Betaproteobacteria</taxon>
        <taxon>Burkholderiales</taxon>
        <taxon>Oxalobacteraceae</taxon>
        <taxon>Glaciimonas</taxon>
    </lineage>
</organism>
<dbReference type="EMBL" id="JACHHQ010000007">
    <property type="protein sequence ID" value="MBB5201466.1"/>
    <property type="molecule type" value="Genomic_DNA"/>
</dbReference>
<evidence type="ECO:0000313" key="1">
    <source>
        <dbReference type="EMBL" id="MBB5201466.1"/>
    </source>
</evidence>
<gene>
    <name evidence="1" type="ORF">HNR39_003319</name>
</gene>
<dbReference type="Proteomes" id="UP000571084">
    <property type="component" value="Unassembled WGS sequence"/>
</dbReference>